<feature type="region of interest" description="Disordered" evidence="10">
    <location>
        <begin position="332"/>
        <end position="357"/>
    </location>
</feature>
<feature type="compositionally biased region" description="Basic and acidic residues" evidence="10">
    <location>
        <begin position="339"/>
        <end position="357"/>
    </location>
</feature>
<evidence type="ECO:0000256" key="9">
    <source>
        <dbReference type="ARBA" id="ARBA00023118"/>
    </source>
</evidence>
<keyword evidence="4" id="KW-0479">Metal-binding</keyword>
<evidence type="ECO:0000256" key="10">
    <source>
        <dbReference type="SAM" id="MobiDB-lite"/>
    </source>
</evidence>
<keyword evidence="9" id="KW-0051">Antiviral defense</keyword>
<protein>
    <submittedName>
        <fullName evidence="14">CRISPR-associated helicase Cas3</fullName>
    </submittedName>
</protein>
<keyword evidence="3" id="KW-0540">Nuclease</keyword>
<dbReference type="InterPro" id="IPR052511">
    <property type="entry name" value="ATP-dep_Helicase"/>
</dbReference>
<dbReference type="SMART" id="SM00490">
    <property type="entry name" value="HELICc"/>
    <property type="match status" value="1"/>
</dbReference>
<dbReference type="EMBL" id="JAFLWD010000011">
    <property type="protein sequence ID" value="MBO0439847.1"/>
    <property type="molecule type" value="Genomic_DNA"/>
</dbReference>
<evidence type="ECO:0000256" key="2">
    <source>
        <dbReference type="ARBA" id="ARBA00009046"/>
    </source>
</evidence>
<dbReference type="InterPro" id="IPR001650">
    <property type="entry name" value="Helicase_C-like"/>
</dbReference>
<dbReference type="PANTHER" id="PTHR47962:SF5">
    <property type="entry name" value="ATP-DEPENDENT HELICASE LHR-RELATED"/>
    <property type="match status" value="1"/>
</dbReference>
<dbReference type="Pfam" id="PF01966">
    <property type="entry name" value="HD"/>
    <property type="match status" value="1"/>
</dbReference>
<comment type="caution">
    <text evidence="14">The sequence shown here is derived from an EMBL/GenBank/DDBJ whole genome shotgun (WGS) entry which is preliminary data.</text>
</comment>
<dbReference type="InterPro" id="IPR054712">
    <property type="entry name" value="Cas3-like_dom"/>
</dbReference>
<keyword evidence="5" id="KW-0547">Nucleotide-binding</keyword>
<dbReference type="SUPFAM" id="SSF52540">
    <property type="entry name" value="P-loop containing nucleoside triphosphate hydrolases"/>
    <property type="match status" value="1"/>
</dbReference>
<evidence type="ECO:0000256" key="8">
    <source>
        <dbReference type="ARBA" id="ARBA00022840"/>
    </source>
</evidence>
<dbReference type="InterPro" id="IPR011545">
    <property type="entry name" value="DEAD/DEAH_box_helicase_dom"/>
</dbReference>
<accession>A0ABS3GX46</accession>
<dbReference type="InterPro" id="IPR014001">
    <property type="entry name" value="Helicase_ATP-bd"/>
</dbReference>
<evidence type="ECO:0000256" key="7">
    <source>
        <dbReference type="ARBA" id="ARBA00022806"/>
    </source>
</evidence>
<dbReference type="CDD" id="cd17930">
    <property type="entry name" value="DEXHc_cas3"/>
    <property type="match status" value="1"/>
</dbReference>
<evidence type="ECO:0000259" key="11">
    <source>
        <dbReference type="PROSITE" id="PS51192"/>
    </source>
</evidence>
<evidence type="ECO:0000256" key="3">
    <source>
        <dbReference type="ARBA" id="ARBA00022722"/>
    </source>
</evidence>
<keyword evidence="15" id="KW-1185">Reference proteome</keyword>
<evidence type="ECO:0000256" key="1">
    <source>
        <dbReference type="ARBA" id="ARBA00006847"/>
    </source>
</evidence>
<dbReference type="RefSeq" id="WP_207111928.1">
    <property type="nucleotide sequence ID" value="NZ_JAFLWD010000011.1"/>
</dbReference>
<dbReference type="SUPFAM" id="SSF109604">
    <property type="entry name" value="HD-domain/PDEase-like"/>
    <property type="match status" value="1"/>
</dbReference>
<name>A0ABS3GX46_9ENTE</name>
<feature type="domain" description="HD Cas3-type" evidence="13">
    <location>
        <begin position="11"/>
        <end position="208"/>
    </location>
</feature>
<evidence type="ECO:0000313" key="14">
    <source>
        <dbReference type="EMBL" id="MBO0439847.1"/>
    </source>
</evidence>
<gene>
    <name evidence="14" type="primary">cas3</name>
    <name evidence="14" type="ORF">JZO69_05715</name>
</gene>
<dbReference type="InterPro" id="IPR006674">
    <property type="entry name" value="HD_domain"/>
</dbReference>
<dbReference type="PROSITE" id="PS51643">
    <property type="entry name" value="HD_CAS3"/>
    <property type="match status" value="1"/>
</dbReference>
<dbReference type="InterPro" id="IPR006474">
    <property type="entry name" value="Helicase_Cas3_CRISPR-ass_core"/>
</dbReference>
<dbReference type="InterPro" id="IPR038257">
    <property type="entry name" value="CRISPR-assoc_Cas3_HD_sf"/>
</dbReference>
<dbReference type="Gene3D" id="1.10.3210.30">
    <property type="match status" value="1"/>
</dbReference>
<dbReference type="Pfam" id="PF00270">
    <property type="entry name" value="DEAD"/>
    <property type="match status" value="1"/>
</dbReference>
<proteinExistence type="inferred from homology"/>
<dbReference type="InterPro" id="IPR027417">
    <property type="entry name" value="P-loop_NTPase"/>
</dbReference>
<reference evidence="14 15" key="1">
    <citation type="submission" date="2021-03" db="EMBL/GenBank/DDBJ databases">
        <title>Enterococcal diversity collection.</title>
        <authorList>
            <person name="Gilmore M.S."/>
            <person name="Schwartzman J."/>
            <person name="Van Tyne D."/>
            <person name="Martin M."/>
            <person name="Earl A.M."/>
            <person name="Manson A.L."/>
            <person name="Straub T."/>
            <person name="Salamzade R."/>
            <person name="Saavedra J."/>
            <person name="Lebreton F."/>
            <person name="Prichula J."/>
            <person name="Schaufler K."/>
            <person name="Gaca A."/>
            <person name="Sgardioli B."/>
            <person name="Wagenaar J."/>
            <person name="Strong T."/>
        </authorList>
    </citation>
    <scope>NUCLEOTIDE SEQUENCE [LARGE SCALE GENOMIC DNA]</scope>
    <source>
        <strain evidence="14 15">DIV0869a</strain>
    </source>
</reference>
<comment type="similarity">
    <text evidence="1">In the N-terminal section; belongs to the CRISPR-associated nuclease Cas3-HD family.</text>
</comment>
<dbReference type="Proteomes" id="UP000664632">
    <property type="component" value="Unassembled WGS sequence"/>
</dbReference>
<sequence>MDKLIAHVRKSDGEKQLLKDHLLECATLSGDWGAKIGLRKTGYLAGLLHDLGKYSTEFQEYLKKAVNDPKSVTRGSVDHSTAGGKLLFDYCHKNTREPFSYILAELVGNAIISHHSSRGLQDFFTPEGEATSDYLRRVAEIEFVDYERIKTRFFEEIMSEEQFQLLLLEAIEELKGFYQLNGKSRVKQNDTFFLLKFIYSCLLDADRTNTMLFEENKQFMAHENQALLKSYSDTLEEYISTFTADTPINQLRGQMSDQCKNFAERETGIYTLSIPTGGGKTLASLRFALNHAIKHGKERIIYVVPFTTIIEQNAATVREILKDEINILEHHSNVFTDQEESKKGDSEESEAEKEALEQKQALMKDNWESPVIFTTMVQFLNTIYSRGTRNPRRFHNLTNAVIIFDEAQGVPTNCTHLFNESLNFLKKYGATTSVLCTATQPSLESVGRALDKEYDGEMVSNLSEVEAKFKRVEVIDRTTDEPWKLENLADFSQGILAEKDNLLIILNTKKAVRSLYQYLEEQQLENIELYHLSTSMCAKHRKNLLDELREKLKSSKTKLICITTQLIEAGVDISFQSVIRSVAGLDSIAQAAGRCNRHGETKQQPVYLVNLSADLENLTHLPEIKQGQGITLDILKENKEVEQEELLSHDLQKRYFDRYYDCFENELNYPVKKTSLNLFSLLGEGANALEHYKRTHGSAPNLAFRSSPKTVGKYFQVIDSPTTSVLVPYKEGNELIADLNGELRPEEYAPTLKKAQQYMVNVFQHELMELQKTSSIYPLLNGDVLALTSNAYDLKFGIDLEAEAASGYIGF</sequence>
<evidence type="ECO:0000259" key="13">
    <source>
        <dbReference type="PROSITE" id="PS51643"/>
    </source>
</evidence>
<organism evidence="14 15">
    <name type="scientific">Candidatus Enterococcus ikei</name>
    <dbReference type="NCBI Taxonomy" id="2815326"/>
    <lineage>
        <taxon>Bacteria</taxon>
        <taxon>Bacillati</taxon>
        <taxon>Bacillota</taxon>
        <taxon>Bacilli</taxon>
        <taxon>Lactobacillales</taxon>
        <taxon>Enterococcaceae</taxon>
        <taxon>Enterococcus</taxon>
    </lineage>
</organism>
<comment type="similarity">
    <text evidence="2">In the central section; belongs to the CRISPR-associated helicase Cas3 family.</text>
</comment>
<feature type="domain" description="Helicase ATP-binding" evidence="11">
    <location>
        <begin position="261"/>
        <end position="442"/>
    </location>
</feature>
<evidence type="ECO:0000259" key="12">
    <source>
        <dbReference type="PROSITE" id="PS51194"/>
    </source>
</evidence>
<evidence type="ECO:0000313" key="15">
    <source>
        <dbReference type="Proteomes" id="UP000664632"/>
    </source>
</evidence>
<dbReference type="SMART" id="SM00487">
    <property type="entry name" value="DEXDc"/>
    <property type="match status" value="1"/>
</dbReference>
<dbReference type="PROSITE" id="PS51192">
    <property type="entry name" value="HELICASE_ATP_BIND_1"/>
    <property type="match status" value="1"/>
</dbReference>
<evidence type="ECO:0000256" key="5">
    <source>
        <dbReference type="ARBA" id="ARBA00022741"/>
    </source>
</evidence>
<dbReference type="NCBIfam" id="TIGR01587">
    <property type="entry name" value="cas3_core"/>
    <property type="match status" value="1"/>
</dbReference>
<evidence type="ECO:0000256" key="6">
    <source>
        <dbReference type="ARBA" id="ARBA00022801"/>
    </source>
</evidence>
<keyword evidence="7" id="KW-0347">Helicase</keyword>
<dbReference type="Pfam" id="PF22590">
    <property type="entry name" value="Cas3-like_C_2"/>
    <property type="match status" value="1"/>
</dbReference>
<dbReference type="Gene3D" id="3.40.50.300">
    <property type="entry name" value="P-loop containing nucleotide triphosphate hydrolases"/>
    <property type="match status" value="2"/>
</dbReference>
<feature type="domain" description="Helicase C-terminal" evidence="12">
    <location>
        <begin position="490"/>
        <end position="647"/>
    </location>
</feature>
<dbReference type="NCBIfam" id="TIGR01596">
    <property type="entry name" value="cas3_HD"/>
    <property type="match status" value="1"/>
</dbReference>
<dbReference type="PANTHER" id="PTHR47962">
    <property type="entry name" value="ATP-DEPENDENT HELICASE LHR-RELATED-RELATED"/>
    <property type="match status" value="1"/>
</dbReference>
<evidence type="ECO:0000256" key="4">
    <source>
        <dbReference type="ARBA" id="ARBA00022723"/>
    </source>
</evidence>
<keyword evidence="8" id="KW-0067">ATP-binding</keyword>
<dbReference type="InterPro" id="IPR006483">
    <property type="entry name" value="CRISPR-assoc_Cas3_HD"/>
</dbReference>
<dbReference type="PROSITE" id="PS51194">
    <property type="entry name" value="HELICASE_CTER"/>
    <property type="match status" value="1"/>
</dbReference>
<dbReference type="CDD" id="cd09641">
    <property type="entry name" value="Cas3''_I"/>
    <property type="match status" value="1"/>
</dbReference>
<keyword evidence="6" id="KW-0378">Hydrolase</keyword>